<dbReference type="Proteomes" id="UP000184442">
    <property type="component" value="Unassembled WGS sequence"/>
</dbReference>
<reference evidence="12 13" key="1">
    <citation type="submission" date="2016-11" db="EMBL/GenBank/DDBJ databases">
        <authorList>
            <person name="Jaros S."/>
            <person name="Januszkiewicz K."/>
            <person name="Wedrychowicz H."/>
        </authorList>
    </citation>
    <scope>NUCLEOTIDE SEQUENCE [LARGE SCALE GENOMIC DNA]</scope>
    <source>
        <strain evidence="12 13">DSM 19022</strain>
    </source>
</reference>
<keyword evidence="8" id="KW-0028">Amino-acid biosynthesis</keyword>
<keyword evidence="5 8" id="KW-0456">Lyase</keyword>
<dbReference type="AlphaFoldDB" id="A0A1M6FDV3"/>
<evidence type="ECO:0000256" key="4">
    <source>
        <dbReference type="ARBA" id="ARBA00022898"/>
    </source>
</evidence>
<dbReference type="RefSeq" id="WP_242944192.1">
    <property type="nucleotide sequence ID" value="NZ_FQZS01000012.1"/>
</dbReference>
<dbReference type="InterPro" id="IPR036052">
    <property type="entry name" value="TrpB-like_PALP_sf"/>
</dbReference>
<comment type="pathway">
    <text evidence="8">Amino-acid biosynthesis; L-threonine biosynthesis; L-threonine from L-aspartate: step 5/5.</text>
</comment>
<dbReference type="InterPro" id="IPR026260">
    <property type="entry name" value="Thr_Synthase_bac/arc"/>
</dbReference>
<evidence type="ECO:0000256" key="8">
    <source>
        <dbReference type="PIRNR" id="PIRNR038945"/>
    </source>
</evidence>
<dbReference type="GO" id="GO:0006565">
    <property type="term" value="P:L-serine catabolic process"/>
    <property type="evidence" value="ECO:0007669"/>
    <property type="project" value="TreeGrafter"/>
</dbReference>
<dbReference type="STRING" id="1122184.SAMN02745176_01909"/>
<evidence type="ECO:0000256" key="6">
    <source>
        <dbReference type="ARBA" id="ARBA00049144"/>
    </source>
</evidence>
<evidence type="ECO:0000256" key="5">
    <source>
        <dbReference type="ARBA" id="ARBA00023239"/>
    </source>
</evidence>
<dbReference type="UniPathway" id="UPA00050">
    <property type="reaction ID" value="UER00065"/>
</dbReference>
<comment type="function">
    <text evidence="8">Catalyzes the gamma-elimination of phosphate from L-phosphohomoserine and the beta-addition of water to produce L-threonine.</text>
</comment>
<proteinExistence type="inferred from homology"/>
<evidence type="ECO:0000259" key="11">
    <source>
        <dbReference type="Pfam" id="PF00291"/>
    </source>
</evidence>
<keyword evidence="8" id="KW-0791">Threonine biosynthesis</keyword>
<comment type="similarity">
    <text evidence="2 8">Belongs to the threonine synthase family.</text>
</comment>
<evidence type="ECO:0000256" key="10">
    <source>
        <dbReference type="PIRSR" id="PIRSR038945-2"/>
    </source>
</evidence>
<evidence type="ECO:0000256" key="9">
    <source>
        <dbReference type="PIRSR" id="PIRSR038945-1"/>
    </source>
</evidence>
<evidence type="ECO:0000256" key="3">
    <source>
        <dbReference type="ARBA" id="ARBA00018679"/>
    </source>
</evidence>
<feature type="domain" description="Tryptophan synthase beta chain-like PALP" evidence="11">
    <location>
        <begin position="71"/>
        <end position="372"/>
    </location>
</feature>
<evidence type="ECO:0000313" key="12">
    <source>
        <dbReference type="EMBL" id="SHI95826.1"/>
    </source>
</evidence>
<dbReference type="CDD" id="cd01563">
    <property type="entry name" value="Thr-synth_1"/>
    <property type="match status" value="1"/>
</dbReference>
<dbReference type="GO" id="GO:0004794">
    <property type="term" value="F:threonine deaminase activity"/>
    <property type="evidence" value="ECO:0007669"/>
    <property type="project" value="TreeGrafter"/>
</dbReference>
<sequence>MRSVSIHCTSCGQKIESKEAVFRCNICNEPVEFEIEGLKEAKINDGNLLTQTIWERYADFLPFFDKESELSLGEGFTPLTNLKKLSESIGIGDLYIKNESQNPTWSFKDRGTAYGIMHARKLGYKKIGTVSTGNMATSVAAYGAAAKMETFVLVSKNISPEKINPIAIYNPHLIKVEGNYGDLYFESLEIGKDKDIYFINSDVPMRVEGSKTIAFEICEQLNFKMPDYVIVPTSAGGNIRGIEKGFREFKVCGLIDYVPKFICAQASGCSPIYNAFMDGSNAITRVDNPHTIAHAIENPYPPSGNQVLRMLRNNGGIATAVSDYEILKAQALMAEQGIFGQPASAVPLAAVIKLKAEGFLKGNENIVCIATGSGLKYTAALDMQKLYSVECKIEKLIDFISKNY</sequence>
<gene>
    <name evidence="12" type="ORF">SAMN02745176_01909</name>
</gene>
<dbReference type="InterPro" id="IPR004450">
    <property type="entry name" value="Thr_synthase-like"/>
</dbReference>
<feature type="modified residue" description="N6-(pyridoxal phosphate)lysine" evidence="10">
    <location>
        <position position="108"/>
    </location>
</feature>
<comment type="catalytic activity">
    <reaction evidence="6 8">
        <text>O-phospho-L-homoserine + H2O = L-threonine + phosphate</text>
        <dbReference type="Rhea" id="RHEA:10840"/>
        <dbReference type="ChEBI" id="CHEBI:15377"/>
        <dbReference type="ChEBI" id="CHEBI:43474"/>
        <dbReference type="ChEBI" id="CHEBI:57590"/>
        <dbReference type="ChEBI" id="CHEBI:57926"/>
        <dbReference type="EC" id="4.2.3.1"/>
    </reaction>
</comment>
<evidence type="ECO:0000256" key="7">
    <source>
        <dbReference type="NCBIfam" id="TIGR00260"/>
    </source>
</evidence>
<dbReference type="Pfam" id="PF00291">
    <property type="entry name" value="PALP"/>
    <property type="match status" value="1"/>
</dbReference>
<dbReference type="GO" id="GO:0006567">
    <property type="term" value="P:L-threonine catabolic process"/>
    <property type="evidence" value="ECO:0007669"/>
    <property type="project" value="TreeGrafter"/>
</dbReference>
<dbReference type="GO" id="GO:0004795">
    <property type="term" value="F:threonine synthase activity"/>
    <property type="evidence" value="ECO:0007669"/>
    <property type="project" value="UniProtKB-UniRule"/>
</dbReference>
<keyword evidence="13" id="KW-1185">Reference proteome</keyword>
<name>A0A1M6FDV3_9FIRM</name>
<dbReference type="GO" id="GO:0009088">
    <property type="term" value="P:threonine biosynthetic process"/>
    <property type="evidence" value="ECO:0007669"/>
    <property type="project" value="UniProtKB-UniRule"/>
</dbReference>
<dbReference type="EC" id="4.2.3.1" evidence="7 8"/>
<evidence type="ECO:0000256" key="1">
    <source>
        <dbReference type="ARBA" id="ARBA00001933"/>
    </source>
</evidence>
<accession>A0A1M6FDV3</accession>
<dbReference type="PANTHER" id="PTHR48078">
    <property type="entry name" value="THREONINE DEHYDRATASE, MITOCHONDRIAL-RELATED"/>
    <property type="match status" value="1"/>
</dbReference>
<dbReference type="InterPro" id="IPR050147">
    <property type="entry name" value="Ser/Thr_Dehydratase"/>
</dbReference>
<dbReference type="GO" id="GO:0003941">
    <property type="term" value="F:L-serine ammonia-lyase activity"/>
    <property type="evidence" value="ECO:0007669"/>
    <property type="project" value="TreeGrafter"/>
</dbReference>
<dbReference type="GO" id="GO:0009097">
    <property type="term" value="P:isoleucine biosynthetic process"/>
    <property type="evidence" value="ECO:0007669"/>
    <property type="project" value="TreeGrafter"/>
</dbReference>
<dbReference type="PIRSF" id="PIRSF038945">
    <property type="entry name" value="Thr_synthase"/>
    <property type="match status" value="1"/>
</dbReference>
<dbReference type="PANTHER" id="PTHR48078:SF6">
    <property type="entry name" value="L-THREONINE DEHYDRATASE CATABOLIC TDCB"/>
    <property type="match status" value="1"/>
</dbReference>
<organism evidence="12 13">
    <name type="scientific">Lutispora thermophila DSM 19022</name>
    <dbReference type="NCBI Taxonomy" id="1122184"/>
    <lineage>
        <taxon>Bacteria</taxon>
        <taxon>Bacillati</taxon>
        <taxon>Bacillota</taxon>
        <taxon>Clostridia</taxon>
        <taxon>Lutisporales</taxon>
        <taxon>Lutisporaceae</taxon>
        <taxon>Lutispora</taxon>
    </lineage>
</organism>
<keyword evidence="4 8" id="KW-0663">Pyridoxal phosphate</keyword>
<dbReference type="NCBIfam" id="TIGR00260">
    <property type="entry name" value="thrC"/>
    <property type="match status" value="1"/>
</dbReference>
<dbReference type="EMBL" id="FQZS01000012">
    <property type="protein sequence ID" value="SHI95826.1"/>
    <property type="molecule type" value="Genomic_DNA"/>
</dbReference>
<evidence type="ECO:0000256" key="2">
    <source>
        <dbReference type="ARBA" id="ARBA00005517"/>
    </source>
</evidence>
<dbReference type="SUPFAM" id="SSF53686">
    <property type="entry name" value="Tryptophan synthase beta subunit-like PLP-dependent enzymes"/>
    <property type="match status" value="1"/>
</dbReference>
<dbReference type="Gene3D" id="3.40.50.1100">
    <property type="match status" value="2"/>
</dbReference>
<feature type="binding site" evidence="9">
    <location>
        <position position="134"/>
    </location>
    <ligand>
        <name>pyridoxal 5'-phosphate</name>
        <dbReference type="ChEBI" id="CHEBI:597326"/>
    </ligand>
</feature>
<comment type="cofactor">
    <cofactor evidence="1 8 9">
        <name>pyridoxal 5'-phosphate</name>
        <dbReference type="ChEBI" id="CHEBI:597326"/>
    </cofactor>
</comment>
<dbReference type="InterPro" id="IPR001926">
    <property type="entry name" value="TrpB-like_PALP"/>
</dbReference>
<evidence type="ECO:0000313" key="13">
    <source>
        <dbReference type="Proteomes" id="UP000184442"/>
    </source>
</evidence>
<protein>
    <recommendedName>
        <fullName evidence="3 7">Threonine synthase</fullName>
        <ecNumber evidence="7 8">4.2.3.1</ecNumber>
    </recommendedName>
</protein>